<dbReference type="Pfam" id="PF02743">
    <property type="entry name" value="dCache_1"/>
    <property type="match status" value="1"/>
</dbReference>
<evidence type="ECO:0000256" key="10">
    <source>
        <dbReference type="PROSITE-ProRule" id="PRU00284"/>
    </source>
</evidence>
<dbReference type="Gene3D" id="1.10.287.950">
    <property type="entry name" value="Methyl-accepting chemotaxis protein"/>
    <property type="match status" value="1"/>
</dbReference>
<keyword evidence="7 12" id="KW-0472">Membrane</keyword>
<dbReference type="Pfam" id="PF00015">
    <property type="entry name" value="MCPsignal"/>
    <property type="match status" value="1"/>
</dbReference>
<feature type="transmembrane region" description="Helical" evidence="12">
    <location>
        <begin position="277"/>
        <end position="302"/>
    </location>
</feature>
<comment type="subcellular location">
    <subcellularLocation>
        <location evidence="1">Cell membrane</location>
        <topology evidence="1">Multi-pass membrane protein</topology>
    </subcellularLocation>
</comment>
<dbReference type="Gene3D" id="3.30.450.20">
    <property type="entry name" value="PAS domain"/>
    <property type="match status" value="2"/>
</dbReference>
<evidence type="ECO:0000256" key="5">
    <source>
        <dbReference type="ARBA" id="ARBA00022692"/>
    </source>
</evidence>
<dbReference type="PANTHER" id="PTHR32089:SF39">
    <property type="entry name" value="METHYL-ACCEPTING CHEMOTAXIS PROTEIN HLYB"/>
    <property type="match status" value="1"/>
</dbReference>
<keyword evidence="3" id="KW-0488">Methylation</keyword>
<evidence type="ECO:0000256" key="3">
    <source>
        <dbReference type="ARBA" id="ARBA00022481"/>
    </source>
</evidence>
<gene>
    <name evidence="15" type="ORF">SAMN05216206_0414</name>
</gene>
<feature type="region of interest" description="Disordered" evidence="11">
    <location>
        <begin position="408"/>
        <end position="428"/>
    </location>
</feature>
<dbReference type="CDD" id="cd11386">
    <property type="entry name" value="MCP_signal"/>
    <property type="match status" value="1"/>
</dbReference>
<evidence type="ECO:0000313" key="15">
    <source>
        <dbReference type="EMBL" id="SFH83163.1"/>
    </source>
</evidence>
<name>A0A1I3D8Z4_9PSED</name>
<evidence type="ECO:0000256" key="12">
    <source>
        <dbReference type="SAM" id="Phobius"/>
    </source>
</evidence>
<dbReference type="EMBL" id="FOQL01000001">
    <property type="protein sequence ID" value="SFH83163.1"/>
    <property type="molecule type" value="Genomic_DNA"/>
</dbReference>
<dbReference type="InterPro" id="IPR033479">
    <property type="entry name" value="dCache_1"/>
</dbReference>
<dbReference type="AlphaFoldDB" id="A0A1I3D8Z4"/>
<feature type="compositionally biased region" description="Polar residues" evidence="11">
    <location>
        <begin position="410"/>
        <end position="428"/>
    </location>
</feature>
<dbReference type="GO" id="GO:0007165">
    <property type="term" value="P:signal transduction"/>
    <property type="evidence" value="ECO:0007669"/>
    <property type="project" value="UniProtKB-KW"/>
</dbReference>
<feature type="domain" description="HAMP" evidence="14">
    <location>
        <begin position="299"/>
        <end position="353"/>
    </location>
</feature>
<keyword evidence="6 12" id="KW-1133">Transmembrane helix</keyword>
<evidence type="ECO:0000259" key="13">
    <source>
        <dbReference type="PROSITE" id="PS50111"/>
    </source>
</evidence>
<dbReference type="CDD" id="cd12912">
    <property type="entry name" value="PDC2_MCP_like"/>
    <property type="match status" value="1"/>
</dbReference>
<dbReference type="PROSITE" id="PS50885">
    <property type="entry name" value="HAMP"/>
    <property type="match status" value="1"/>
</dbReference>
<dbReference type="FunFam" id="1.10.287.950:FF:000001">
    <property type="entry name" value="Methyl-accepting chemotaxis sensory transducer"/>
    <property type="match status" value="1"/>
</dbReference>
<sequence>MRNLKFSHKIMLAASLVVIAAFASFALYNDYMQRNAIRENLENYLRDMGNVSAGNIQHWLNGRVLLLDSLGETVEDSGDAAALSKSLQHRSIASSFLYAYLGETDGTYIQYPASDLPAGYDPRQRPWYKMAQAGSGVGLTAPYLAADPRDGLLITITRAVRRNGALAGVVGGDLKLETIDNILNSLDLGGLGYAFLVDDKGTVLVHSDREQVLKGLGELFPGSQPTLSNTLQDVRAADGSARMVTFVPVQDLQGVRWYVGLSVDKSKAYAALQEFRLSALMVMVIGVAAILLLLGLLIRFLLQPLHVMSRAMGDIAQGEGDLTQRLQVGSLDEFGELAVAFNRFVERIHESIREVASTTSAVHERVRTVVEASNASMNNSSEQAARTDSVAAAINELGAAAQEIARNAADASTQASDARQGAESSQQMVEKTLGAMSDLSSKIEVAGSHIETLSQKSNDIGQILDVIKGISEQTNLLALNAAIEAARAGEAGRGFAVVADEVRNLAQRTQSSAQEIQQMIEQLQMGAQDAVNTMVESRRFSDDSVRIGKQAGENLQSVTRRIGEIDGMNQSVATATEEQTSVVENLNMDITEINMLNQDGVRNLEASLRACTELDQQAGRLKQLVDSFRI</sequence>
<accession>A0A1I3D8Z4</accession>
<evidence type="ECO:0000259" key="14">
    <source>
        <dbReference type="PROSITE" id="PS50885"/>
    </source>
</evidence>
<dbReference type="Pfam" id="PF00672">
    <property type="entry name" value="HAMP"/>
    <property type="match status" value="1"/>
</dbReference>
<keyword evidence="4" id="KW-0145">Chemotaxis</keyword>
<dbReference type="SUPFAM" id="SSF103190">
    <property type="entry name" value="Sensory domain-like"/>
    <property type="match status" value="1"/>
</dbReference>
<keyword evidence="16" id="KW-1185">Reference proteome</keyword>
<dbReference type="GO" id="GO:0006935">
    <property type="term" value="P:chemotaxis"/>
    <property type="evidence" value="ECO:0007669"/>
    <property type="project" value="UniProtKB-KW"/>
</dbReference>
<evidence type="ECO:0000256" key="4">
    <source>
        <dbReference type="ARBA" id="ARBA00022500"/>
    </source>
</evidence>
<evidence type="ECO:0000313" key="16">
    <source>
        <dbReference type="Proteomes" id="UP000243606"/>
    </source>
</evidence>
<dbReference type="PANTHER" id="PTHR32089">
    <property type="entry name" value="METHYL-ACCEPTING CHEMOTAXIS PROTEIN MCPB"/>
    <property type="match status" value="1"/>
</dbReference>
<dbReference type="InterPro" id="IPR029151">
    <property type="entry name" value="Sensor-like_sf"/>
</dbReference>
<dbReference type="InterPro" id="IPR003660">
    <property type="entry name" value="HAMP_dom"/>
</dbReference>
<protein>
    <submittedName>
        <fullName evidence="15">Methyl-accepting chemotaxis sensory transducer with Cache sensor</fullName>
    </submittedName>
</protein>
<evidence type="ECO:0000256" key="11">
    <source>
        <dbReference type="SAM" id="MobiDB-lite"/>
    </source>
</evidence>
<dbReference type="GO" id="GO:0005886">
    <property type="term" value="C:plasma membrane"/>
    <property type="evidence" value="ECO:0007669"/>
    <property type="project" value="UniProtKB-SubCell"/>
</dbReference>
<dbReference type="InterPro" id="IPR004089">
    <property type="entry name" value="MCPsignal_dom"/>
</dbReference>
<evidence type="ECO:0000256" key="1">
    <source>
        <dbReference type="ARBA" id="ARBA00004651"/>
    </source>
</evidence>
<feature type="domain" description="Methyl-accepting transducer" evidence="13">
    <location>
        <begin position="358"/>
        <end position="594"/>
    </location>
</feature>
<dbReference type="Proteomes" id="UP000243606">
    <property type="component" value="Unassembled WGS sequence"/>
</dbReference>
<evidence type="ECO:0000256" key="7">
    <source>
        <dbReference type="ARBA" id="ARBA00023136"/>
    </source>
</evidence>
<keyword evidence="8 10" id="KW-0807">Transducer</keyword>
<dbReference type="PROSITE" id="PS50111">
    <property type="entry name" value="CHEMOTAXIS_TRANSDUC_2"/>
    <property type="match status" value="1"/>
</dbReference>
<dbReference type="SMART" id="SM00304">
    <property type="entry name" value="HAMP"/>
    <property type="match status" value="1"/>
</dbReference>
<comment type="similarity">
    <text evidence="9">Belongs to the methyl-accepting chemotaxis (MCP) protein family.</text>
</comment>
<keyword evidence="5 12" id="KW-0812">Transmembrane</keyword>
<dbReference type="CDD" id="cd12913">
    <property type="entry name" value="PDC1_MCP_like"/>
    <property type="match status" value="1"/>
</dbReference>
<organism evidence="15 16">
    <name type="scientific">Pseudomonas guineae</name>
    <dbReference type="NCBI Taxonomy" id="425504"/>
    <lineage>
        <taxon>Bacteria</taxon>
        <taxon>Pseudomonadati</taxon>
        <taxon>Pseudomonadota</taxon>
        <taxon>Gammaproteobacteria</taxon>
        <taxon>Pseudomonadales</taxon>
        <taxon>Pseudomonadaceae</taxon>
        <taxon>Pseudomonas</taxon>
    </lineage>
</organism>
<proteinExistence type="inferred from homology"/>
<dbReference type="STRING" id="425504.SAMN05216206_0414"/>
<evidence type="ECO:0000256" key="2">
    <source>
        <dbReference type="ARBA" id="ARBA00022475"/>
    </source>
</evidence>
<dbReference type="SMART" id="SM00283">
    <property type="entry name" value="MA"/>
    <property type="match status" value="1"/>
</dbReference>
<dbReference type="OrthoDB" id="7021108at2"/>
<evidence type="ECO:0000256" key="9">
    <source>
        <dbReference type="ARBA" id="ARBA00029447"/>
    </source>
</evidence>
<evidence type="ECO:0000256" key="6">
    <source>
        <dbReference type="ARBA" id="ARBA00022989"/>
    </source>
</evidence>
<evidence type="ECO:0000256" key="8">
    <source>
        <dbReference type="ARBA" id="ARBA00023224"/>
    </source>
</evidence>
<reference evidence="16" key="1">
    <citation type="submission" date="2016-10" db="EMBL/GenBank/DDBJ databases">
        <authorList>
            <person name="Varghese N."/>
            <person name="Submissions S."/>
        </authorList>
    </citation>
    <scope>NUCLEOTIDE SEQUENCE [LARGE SCALE GENOMIC DNA]</scope>
    <source>
        <strain evidence="16">LMG 24016</strain>
    </source>
</reference>
<keyword evidence="2" id="KW-1003">Cell membrane</keyword>
<dbReference type="SUPFAM" id="SSF58104">
    <property type="entry name" value="Methyl-accepting chemotaxis protein (MCP) signaling domain"/>
    <property type="match status" value="1"/>
</dbReference>
<dbReference type="CDD" id="cd06225">
    <property type="entry name" value="HAMP"/>
    <property type="match status" value="1"/>
</dbReference>